<sequence length="421" mass="45808">MPENHAIVFGASGLIGWAMVDQLLATYPTPGTFASVTAVANRPIDLAEAHWPEPEAGRPHLRLVSGVDLRGDAISLADTLRQQVPNADKITHIYYFGEMRHPPKVRSGVGHDLQEEVAINKKMLQNVIDAVSSLSQSLKFVVFPGGTRGRYAEWIQGYGIYIPGGTFSAPLTEDMVNSLPSDYEKTVAYPQFRKLLADACRGKSWTWCEICPDAIIGFTPNGSQFSLALHWAQYLSLYAYNHGIGPRVKDKPSTDGVSAPVEVPFPGTTAGYNSLCSPVSASTIAQMAIYAGQNPERCGDGRLFNIADSDAPSTMGDLWPHLAAWFGLVGTGPEARSDTDLLPGEYVERHQGVFGEHGLEMAVKGGVGAGRKQLDSVGSWLTFDRQLSLGRLREAGFKERRDPVVGWLEAFDMFRKAGLIL</sequence>
<gene>
    <name evidence="2" type="ORF">PG991_003201</name>
</gene>
<comment type="caution">
    <text evidence="2">The sequence shown here is derived from an EMBL/GenBank/DDBJ whole genome shotgun (WGS) entry which is preliminary data.</text>
</comment>
<name>A0ABR1SHK6_9PEZI</name>
<organism evidence="2 3">
    <name type="scientific">Apiospora marii</name>
    <dbReference type="NCBI Taxonomy" id="335849"/>
    <lineage>
        <taxon>Eukaryota</taxon>
        <taxon>Fungi</taxon>
        <taxon>Dikarya</taxon>
        <taxon>Ascomycota</taxon>
        <taxon>Pezizomycotina</taxon>
        <taxon>Sordariomycetes</taxon>
        <taxon>Xylariomycetidae</taxon>
        <taxon>Amphisphaeriales</taxon>
        <taxon>Apiosporaceae</taxon>
        <taxon>Apiospora</taxon>
    </lineage>
</organism>
<dbReference type="InterPro" id="IPR055222">
    <property type="entry name" value="PRISE-like_Rossmann-fold"/>
</dbReference>
<dbReference type="Pfam" id="PF22917">
    <property type="entry name" value="PRISE"/>
    <property type="match status" value="1"/>
</dbReference>
<dbReference type="PANTHER" id="PTHR32487:SF4">
    <property type="entry name" value="SIRQ PROTEIN"/>
    <property type="match status" value="1"/>
</dbReference>
<evidence type="ECO:0000313" key="2">
    <source>
        <dbReference type="EMBL" id="KAK8033803.1"/>
    </source>
</evidence>
<dbReference type="SUPFAM" id="SSF51735">
    <property type="entry name" value="NAD(P)-binding Rossmann-fold domains"/>
    <property type="match status" value="1"/>
</dbReference>
<dbReference type="Gene3D" id="3.40.50.720">
    <property type="entry name" value="NAD(P)-binding Rossmann-like Domain"/>
    <property type="match status" value="1"/>
</dbReference>
<dbReference type="InterPro" id="IPR036291">
    <property type="entry name" value="NAD(P)-bd_dom_sf"/>
</dbReference>
<protein>
    <recommendedName>
        <fullName evidence="1">PRISE-like Rossmann-fold domain-containing protein</fullName>
    </recommendedName>
</protein>
<dbReference type="Proteomes" id="UP001396898">
    <property type="component" value="Unassembled WGS sequence"/>
</dbReference>
<dbReference type="PANTHER" id="PTHR32487">
    <property type="entry name" value="3-OXO-DELTA(4,5)-STEROID 5-BETA-REDUCTASE"/>
    <property type="match status" value="1"/>
</dbReference>
<reference evidence="2 3" key="1">
    <citation type="submission" date="2023-01" db="EMBL/GenBank/DDBJ databases">
        <title>Analysis of 21 Apiospora genomes using comparative genomics revels a genus with tremendous synthesis potential of carbohydrate active enzymes and secondary metabolites.</title>
        <authorList>
            <person name="Sorensen T."/>
        </authorList>
    </citation>
    <scope>NUCLEOTIDE SEQUENCE [LARGE SCALE GENOMIC DNA]</scope>
    <source>
        <strain evidence="2 3">CBS 20057</strain>
    </source>
</reference>
<proteinExistence type="predicted"/>
<dbReference type="EMBL" id="JAQQWI010000006">
    <property type="protein sequence ID" value="KAK8033803.1"/>
    <property type="molecule type" value="Genomic_DNA"/>
</dbReference>
<evidence type="ECO:0000313" key="3">
    <source>
        <dbReference type="Proteomes" id="UP001396898"/>
    </source>
</evidence>
<accession>A0ABR1SHK6</accession>
<evidence type="ECO:0000259" key="1">
    <source>
        <dbReference type="Pfam" id="PF22917"/>
    </source>
</evidence>
<feature type="domain" description="PRISE-like Rossmann-fold" evidence="1">
    <location>
        <begin position="6"/>
        <end position="420"/>
    </location>
</feature>
<keyword evidence="3" id="KW-1185">Reference proteome</keyword>